<dbReference type="Proteomes" id="UP000235731">
    <property type="component" value="Unassembled WGS sequence"/>
</dbReference>
<keyword evidence="1" id="KW-0472">Membrane</keyword>
<feature type="transmembrane region" description="Helical" evidence="1">
    <location>
        <begin position="16"/>
        <end position="39"/>
    </location>
</feature>
<sequence length="57" mass="6743">MFSELLGPFKIRNFRLFLLGHFISFVGTWIQNTALHWIIYNHHKSTSELGLFTFLTT</sequence>
<proteinExistence type="predicted"/>
<comment type="caution">
    <text evidence="2">The sequence shown here is derived from an EMBL/GenBank/DDBJ whole genome shotgun (WGS) entry which is preliminary data.</text>
</comment>
<gene>
    <name evidence="2" type="ORF">C0197_00075</name>
</gene>
<name>A0A2N7PLR7_9BACT</name>
<organism evidence="2 3">
    <name type="scientific">Caldimicrobium thiodismutans</name>
    <dbReference type="NCBI Taxonomy" id="1653476"/>
    <lineage>
        <taxon>Bacteria</taxon>
        <taxon>Pseudomonadati</taxon>
        <taxon>Thermodesulfobacteriota</taxon>
        <taxon>Thermodesulfobacteria</taxon>
        <taxon>Thermodesulfobacteriales</taxon>
        <taxon>Thermodesulfobacteriaceae</taxon>
        <taxon>Caldimicrobium</taxon>
    </lineage>
</organism>
<protein>
    <submittedName>
        <fullName evidence="2">MFS transporter</fullName>
    </submittedName>
</protein>
<evidence type="ECO:0000313" key="3">
    <source>
        <dbReference type="Proteomes" id="UP000235731"/>
    </source>
</evidence>
<evidence type="ECO:0000256" key="1">
    <source>
        <dbReference type="SAM" id="Phobius"/>
    </source>
</evidence>
<evidence type="ECO:0000313" key="2">
    <source>
        <dbReference type="EMBL" id="PMP64691.1"/>
    </source>
</evidence>
<dbReference type="EMBL" id="PNIE01000001">
    <property type="protein sequence ID" value="PMP64691.1"/>
    <property type="molecule type" value="Genomic_DNA"/>
</dbReference>
<keyword evidence="1" id="KW-0812">Transmembrane</keyword>
<accession>A0A2N7PLR7</accession>
<dbReference type="AlphaFoldDB" id="A0A2N7PLR7"/>
<keyword evidence="1" id="KW-1133">Transmembrane helix</keyword>
<feature type="non-terminal residue" evidence="2">
    <location>
        <position position="57"/>
    </location>
</feature>
<reference evidence="2 3" key="1">
    <citation type="submission" date="2018-01" db="EMBL/GenBank/DDBJ databases">
        <title>Metagenomic assembled genomes from two thermal pools in the Uzon Caldera, Kamchatka, Russia.</title>
        <authorList>
            <person name="Wilkins L."/>
            <person name="Ettinger C."/>
        </authorList>
    </citation>
    <scope>NUCLEOTIDE SEQUENCE [LARGE SCALE GENOMIC DNA]</scope>
    <source>
        <strain evidence="2">ZAV-15</strain>
    </source>
</reference>